<comment type="catalytic activity">
    <reaction evidence="18">
        <text>pyruvate + ATP = phosphoenolpyruvate + ADP + H(+)</text>
        <dbReference type="Rhea" id="RHEA:18157"/>
        <dbReference type="ChEBI" id="CHEBI:15361"/>
        <dbReference type="ChEBI" id="CHEBI:15378"/>
        <dbReference type="ChEBI" id="CHEBI:30616"/>
        <dbReference type="ChEBI" id="CHEBI:58702"/>
        <dbReference type="ChEBI" id="CHEBI:456216"/>
        <dbReference type="EC" id="2.7.1.40"/>
    </reaction>
</comment>
<dbReference type="SUPFAM" id="SSF51621">
    <property type="entry name" value="Phosphoenolpyruvate/pyruvate domain"/>
    <property type="match status" value="1"/>
</dbReference>
<evidence type="ECO:0000256" key="12">
    <source>
        <dbReference type="ARBA" id="ARBA00022840"/>
    </source>
</evidence>
<evidence type="ECO:0000256" key="18">
    <source>
        <dbReference type="RuleBase" id="RU000504"/>
    </source>
</evidence>
<dbReference type="GO" id="GO:0030955">
    <property type="term" value="F:potassium ion binding"/>
    <property type="evidence" value="ECO:0007669"/>
    <property type="project" value="UniProtKB-UniRule"/>
</dbReference>
<evidence type="ECO:0000259" key="20">
    <source>
        <dbReference type="Pfam" id="PF00391"/>
    </source>
</evidence>
<comment type="similarity">
    <text evidence="4">In the C-terminal section; belongs to the PEP-utilizing enzyme family.</text>
</comment>
<keyword evidence="12" id="KW-0067">ATP-binding</keyword>
<protein>
    <recommendedName>
        <fullName evidence="7 17">Pyruvate kinase</fullName>
        <ecNumber evidence="6 17">2.7.1.40</ecNumber>
    </recommendedName>
</protein>
<keyword evidence="15 18" id="KW-0324">Glycolysis</keyword>
<accession>A0A9Q4AAA6</accession>
<dbReference type="Pfam" id="PF02887">
    <property type="entry name" value="PK_C"/>
    <property type="match status" value="1"/>
</dbReference>
<dbReference type="EMBL" id="JAKNID010000001">
    <property type="protein sequence ID" value="MCG4563910.1"/>
    <property type="molecule type" value="Genomic_DNA"/>
</dbReference>
<keyword evidence="10" id="KW-0547">Nucleotide-binding</keyword>
<evidence type="ECO:0000256" key="9">
    <source>
        <dbReference type="ARBA" id="ARBA00022723"/>
    </source>
</evidence>
<comment type="pathway">
    <text evidence="3 18">Carbohydrate degradation; glycolysis; pyruvate from D-glyceraldehyde 3-phosphate: step 5/5.</text>
</comment>
<comment type="cofactor">
    <cofactor evidence="2">
        <name>K(+)</name>
        <dbReference type="ChEBI" id="CHEBI:29103"/>
    </cofactor>
</comment>
<gene>
    <name evidence="22" type="primary">pyk</name>
    <name evidence="22" type="ORF">L0P62_00465</name>
</gene>
<dbReference type="NCBIfam" id="TIGR01064">
    <property type="entry name" value="pyruv_kin"/>
    <property type="match status" value="1"/>
</dbReference>
<evidence type="ECO:0000259" key="19">
    <source>
        <dbReference type="Pfam" id="PF00224"/>
    </source>
</evidence>
<dbReference type="InterPro" id="IPR018209">
    <property type="entry name" value="Pyrv_Knase_AS"/>
</dbReference>
<keyword evidence="11 18" id="KW-0418">Kinase</keyword>
<evidence type="ECO:0000256" key="1">
    <source>
        <dbReference type="ARBA" id="ARBA00001946"/>
    </source>
</evidence>
<dbReference type="InterPro" id="IPR040442">
    <property type="entry name" value="Pyrv_kinase-like_dom_sf"/>
</dbReference>
<dbReference type="InterPro" id="IPR011037">
    <property type="entry name" value="Pyrv_Knase-like_insert_dom_sf"/>
</dbReference>
<evidence type="ECO:0000256" key="3">
    <source>
        <dbReference type="ARBA" id="ARBA00004997"/>
    </source>
</evidence>
<dbReference type="InterPro" id="IPR036918">
    <property type="entry name" value="Pyrv_Knase_C_sf"/>
</dbReference>
<name>A0A9Q4AAA6_9FIRM</name>
<evidence type="ECO:0000256" key="5">
    <source>
        <dbReference type="ARBA" id="ARBA00008663"/>
    </source>
</evidence>
<dbReference type="GO" id="GO:0005524">
    <property type="term" value="F:ATP binding"/>
    <property type="evidence" value="ECO:0007669"/>
    <property type="project" value="UniProtKB-KW"/>
</dbReference>
<comment type="similarity">
    <text evidence="5 18">Belongs to the pyruvate kinase family.</text>
</comment>
<evidence type="ECO:0000256" key="6">
    <source>
        <dbReference type="ARBA" id="ARBA00012142"/>
    </source>
</evidence>
<dbReference type="NCBIfam" id="NF004978">
    <property type="entry name" value="PRK06354.1"/>
    <property type="match status" value="1"/>
</dbReference>
<dbReference type="GO" id="GO:0000287">
    <property type="term" value="F:magnesium ion binding"/>
    <property type="evidence" value="ECO:0007669"/>
    <property type="project" value="UniProtKB-UniRule"/>
</dbReference>
<keyword evidence="9" id="KW-0479">Metal-binding</keyword>
<evidence type="ECO:0000256" key="11">
    <source>
        <dbReference type="ARBA" id="ARBA00022777"/>
    </source>
</evidence>
<dbReference type="GO" id="GO:0006950">
    <property type="term" value="P:response to stress"/>
    <property type="evidence" value="ECO:0007669"/>
    <property type="project" value="UniProtKB-ARBA"/>
</dbReference>
<comment type="caution">
    <text evidence="22">The sequence shown here is derived from an EMBL/GenBank/DDBJ whole genome shotgun (WGS) entry which is preliminary data.</text>
</comment>
<keyword evidence="16 22" id="KW-0670">Pyruvate</keyword>
<dbReference type="Pfam" id="PF00391">
    <property type="entry name" value="PEP-utilizers"/>
    <property type="match status" value="1"/>
</dbReference>
<dbReference type="InterPro" id="IPR015806">
    <property type="entry name" value="Pyrv_Knase_insert_dom_sf"/>
</dbReference>
<evidence type="ECO:0000256" key="4">
    <source>
        <dbReference type="ARBA" id="ARBA00006237"/>
    </source>
</evidence>
<evidence type="ECO:0000259" key="21">
    <source>
        <dbReference type="Pfam" id="PF02887"/>
    </source>
</evidence>
<dbReference type="Gene3D" id="2.40.33.10">
    <property type="entry name" value="PK beta-barrel domain-like"/>
    <property type="match status" value="1"/>
</dbReference>
<dbReference type="InterPro" id="IPR015793">
    <property type="entry name" value="Pyrv_Knase_brl"/>
</dbReference>
<evidence type="ECO:0000256" key="14">
    <source>
        <dbReference type="ARBA" id="ARBA00022958"/>
    </source>
</evidence>
<keyword evidence="8 18" id="KW-0808">Transferase</keyword>
<evidence type="ECO:0000313" key="22">
    <source>
        <dbReference type="EMBL" id="MCG4563910.1"/>
    </source>
</evidence>
<dbReference type="InterPro" id="IPR015813">
    <property type="entry name" value="Pyrv/PenolPyrv_kinase-like_dom"/>
</dbReference>
<dbReference type="NCBIfam" id="NF004491">
    <property type="entry name" value="PRK05826.1"/>
    <property type="match status" value="1"/>
</dbReference>
<evidence type="ECO:0000256" key="15">
    <source>
        <dbReference type="ARBA" id="ARBA00023152"/>
    </source>
</evidence>
<evidence type="ECO:0000256" key="16">
    <source>
        <dbReference type="ARBA" id="ARBA00023317"/>
    </source>
</evidence>
<sequence>MKNEVSKVKRTKIVCTIGPASETEDILRQLMESGLNVARLNFSHGNHEEHKARIETIKKVREKLDLPIGIMLDTKGPEIRLKNFKEGGVELVDNQEFTLTTREVSGDEKIVSVSYEGLAKDVKSGDIILIDDGLIELEVIQIVKETDMVCVVKNGGSVKDHKGVNVPGVKINLPAVTQKDIDDILFGIENGIDFIAASFIRKAEDVFSIRKILEENGGDHIQIISKIENQEGVENIDEIINVSDGIMVARGDLGVEIETEEIPIIQKEIIRKCNEAGKPVITATQMLDSMMRNPRPTRAEVTDVANAIFDGTDAIMLSGETAAGKYPVEAVKTMHNIATRTEHSLDYKRILKENSKNRGISTTNAISKATCTTAEDLGASAIVTATSSGFTASAVSKFRPKSPIIAATTTEEVMRKMALVWGVYPVLSSKSTSTDEVIDLSIHSALEKGYIKQGDLIVITAGIPVGVSGTTNLIKVHIVSEVLLKGVGIGNKATSGRVIIGDTKEELEGRFKEGDILVCNCTAKDIMAYVEKASAIVAEQGGLTSHAAIVGLNLEKPTIVGVENATEILKDNDIVTVDSITGSIYKGEARVL</sequence>
<dbReference type="Gene3D" id="3.40.1380.20">
    <property type="entry name" value="Pyruvate kinase, C-terminal domain"/>
    <property type="match status" value="1"/>
</dbReference>
<dbReference type="SUPFAM" id="SSF50800">
    <property type="entry name" value="PK beta-barrel domain-like"/>
    <property type="match status" value="1"/>
</dbReference>
<evidence type="ECO:0000256" key="10">
    <source>
        <dbReference type="ARBA" id="ARBA00022741"/>
    </source>
</evidence>
<evidence type="ECO:0000256" key="7">
    <source>
        <dbReference type="ARBA" id="ARBA00018587"/>
    </source>
</evidence>
<dbReference type="Pfam" id="PF00224">
    <property type="entry name" value="PK"/>
    <property type="match status" value="1"/>
</dbReference>
<dbReference type="InterPro" id="IPR036637">
    <property type="entry name" value="Phosphohistidine_dom_sf"/>
</dbReference>
<dbReference type="PANTHER" id="PTHR11817">
    <property type="entry name" value="PYRUVATE KINASE"/>
    <property type="match status" value="1"/>
</dbReference>
<dbReference type="Proteomes" id="UP001108123">
    <property type="component" value="Unassembled WGS sequence"/>
</dbReference>
<keyword evidence="13 18" id="KW-0460">Magnesium</keyword>
<proteinExistence type="inferred from homology"/>
<feature type="domain" description="Pyruvate kinase barrel" evidence="19">
    <location>
        <begin position="9"/>
        <end position="331"/>
    </location>
</feature>
<dbReference type="SUPFAM" id="SSF52009">
    <property type="entry name" value="Phosphohistidine domain"/>
    <property type="match status" value="1"/>
</dbReference>
<dbReference type="FunFam" id="3.20.20.60:FF:000001">
    <property type="entry name" value="Pyruvate kinase"/>
    <property type="match status" value="1"/>
</dbReference>
<dbReference type="PRINTS" id="PR01050">
    <property type="entry name" value="PYRUVTKNASE"/>
</dbReference>
<dbReference type="FunFam" id="2.40.33.10:FF:000001">
    <property type="entry name" value="Pyruvate kinase"/>
    <property type="match status" value="1"/>
</dbReference>
<comment type="cofactor">
    <cofactor evidence="1">
        <name>Mg(2+)</name>
        <dbReference type="ChEBI" id="CHEBI:18420"/>
    </cofactor>
</comment>
<dbReference type="PROSITE" id="PS00110">
    <property type="entry name" value="PYRUVATE_KINASE"/>
    <property type="match status" value="1"/>
</dbReference>
<keyword evidence="23" id="KW-1185">Reference proteome</keyword>
<dbReference type="GO" id="GO:0016301">
    <property type="term" value="F:kinase activity"/>
    <property type="evidence" value="ECO:0007669"/>
    <property type="project" value="UniProtKB-KW"/>
</dbReference>
<organism evidence="22 23">
    <name type="scientific">Anaerosalibacter bizertensis</name>
    <dbReference type="NCBI Taxonomy" id="932217"/>
    <lineage>
        <taxon>Bacteria</taxon>
        <taxon>Bacillati</taxon>
        <taxon>Bacillota</taxon>
        <taxon>Tissierellia</taxon>
        <taxon>Tissierellales</taxon>
        <taxon>Sporanaerobacteraceae</taxon>
        <taxon>Anaerosalibacter</taxon>
    </lineage>
</organism>
<dbReference type="Gene3D" id="3.50.30.10">
    <property type="entry name" value="Phosphohistidine domain"/>
    <property type="match status" value="1"/>
</dbReference>
<dbReference type="AlphaFoldDB" id="A0A9Q4AAA6"/>
<dbReference type="InterPro" id="IPR015795">
    <property type="entry name" value="Pyrv_Knase_C"/>
</dbReference>
<dbReference type="Gene3D" id="3.20.20.60">
    <property type="entry name" value="Phosphoenolpyruvate-binding domains"/>
    <property type="match status" value="1"/>
</dbReference>
<dbReference type="InterPro" id="IPR001697">
    <property type="entry name" value="Pyr_Knase"/>
</dbReference>
<dbReference type="EC" id="2.7.1.40" evidence="6 17"/>
<dbReference type="InterPro" id="IPR008279">
    <property type="entry name" value="PEP-util_enz_mobile_dom"/>
</dbReference>
<reference evidence="22" key="1">
    <citation type="submission" date="2022-01" db="EMBL/GenBank/DDBJ databases">
        <title>Collection of gut derived symbiotic bacterial strains cultured from healthy donors.</title>
        <authorList>
            <person name="Lin H."/>
            <person name="Kohout C."/>
            <person name="Waligurski E."/>
            <person name="Pamer E.G."/>
        </authorList>
    </citation>
    <scope>NUCLEOTIDE SEQUENCE</scope>
    <source>
        <strain evidence="22">MSK.14.39</strain>
    </source>
</reference>
<evidence type="ECO:0000256" key="17">
    <source>
        <dbReference type="NCBIfam" id="TIGR01064"/>
    </source>
</evidence>
<keyword evidence="14" id="KW-0630">Potassium</keyword>
<evidence type="ECO:0000256" key="2">
    <source>
        <dbReference type="ARBA" id="ARBA00001958"/>
    </source>
</evidence>
<feature type="domain" description="PEP-utilising enzyme mobile" evidence="20">
    <location>
        <begin position="511"/>
        <end position="582"/>
    </location>
</feature>
<evidence type="ECO:0000256" key="8">
    <source>
        <dbReference type="ARBA" id="ARBA00022679"/>
    </source>
</evidence>
<dbReference type="SUPFAM" id="SSF52935">
    <property type="entry name" value="PK C-terminal domain-like"/>
    <property type="match status" value="1"/>
</dbReference>
<evidence type="ECO:0000256" key="13">
    <source>
        <dbReference type="ARBA" id="ARBA00022842"/>
    </source>
</evidence>
<dbReference type="GO" id="GO:0004743">
    <property type="term" value="F:pyruvate kinase activity"/>
    <property type="evidence" value="ECO:0007669"/>
    <property type="project" value="UniProtKB-UniRule"/>
</dbReference>
<feature type="domain" description="Pyruvate kinase C-terminal" evidence="21">
    <location>
        <begin position="364"/>
        <end position="477"/>
    </location>
</feature>
<evidence type="ECO:0000313" key="23">
    <source>
        <dbReference type="Proteomes" id="UP001108123"/>
    </source>
</evidence>